<proteinExistence type="predicted"/>
<dbReference type="SUPFAM" id="SSF54427">
    <property type="entry name" value="NTF2-like"/>
    <property type="match status" value="1"/>
</dbReference>
<dbReference type="InterPro" id="IPR032710">
    <property type="entry name" value="NTF2-like_dom_sf"/>
</dbReference>
<dbReference type="AlphaFoldDB" id="A0A8S1F224"/>
<sequence>MCKCAKQGEQLDCRISAIAEFQRYHDEIEALIKSKNFDEYVRRFTANDCVLLGPFDAPKSAQEWAELMKADSSESTDIRISVDDVKQIGDIVVDRVSYEVRSETGALAGWILNVWVQEDGAWKIRNACTTIKCESE</sequence>
<evidence type="ECO:0000313" key="3">
    <source>
        <dbReference type="Proteomes" id="UP000494206"/>
    </source>
</evidence>
<dbReference type="Gene3D" id="3.10.450.50">
    <property type="match status" value="1"/>
</dbReference>
<gene>
    <name evidence="2" type="ORF">CBOVIS_LOCUS8563</name>
</gene>
<reference evidence="2 3" key="1">
    <citation type="submission" date="2020-04" db="EMBL/GenBank/DDBJ databases">
        <authorList>
            <person name="Laetsch R D."/>
            <person name="Stevens L."/>
            <person name="Kumar S."/>
            <person name="Blaxter L. M."/>
        </authorList>
    </citation>
    <scope>NUCLEOTIDE SEQUENCE [LARGE SCALE GENOMIC DNA]</scope>
</reference>
<feature type="domain" description="DUF4440" evidence="1">
    <location>
        <begin position="27"/>
        <end position="124"/>
    </location>
</feature>
<evidence type="ECO:0000259" key="1">
    <source>
        <dbReference type="Pfam" id="PF14534"/>
    </source>
</evidence>
<name>A0A8S1F224_9PELO</name>
<keyword evidence="3" id="KW-1185">Reference proteome</keyword>
<accession>A0A8S1F224</accession>
<evidence type="ECO:0000313" key="2">
    <source>
        <dbReference type="EMBL" id="CAB3406491.1"/>
    </source>
</evidence>
<dbReference type="EMBL" id="CADEPM010000005">
    <property type="protein sequence ID" value="CAB3406491.1"/>
    <property type="molecule type" value="Genomic_DNA"/>
</dbReference>
<protein>
    <recommendedName>
        <fullName evidence="1">DUF4440 domain-containing protein</fullName>
    </recommendedName>
</protein>
<comment type="caution">
    <text evidence="2">The sequence shown here is derived from an EMBL/GenBank/DDBJ whole genome shotgun (WGS) entry which is preliminary data.</text>
</comment>
<organism evidence="2 3">
    <name type="scientific">Caenorhabditis bovis</name>
    <dbReference type="NCBI Taxonomy" id="2654633"/>
    <lineage>
        <taxon>Eukaryota</taxon>
        <taxon>Metazoa</taxon>
        <taxon>Ecdysozoa</taxon>
        <taxon>Nematoda</taxon>
        <taxon>Chromadorea</taxon>
        <taxon>Rhabditida</taxon>
        <taxon>Rhabditina</taxon>
        <taxon>Rhabditomorpha</taxon>
        <taxon>Rhabditoidea</taxon>
        <taxon>Rhabditidae</taxon>
        <taxon>Peloderinae</taxon>
        <taxon>Caenorhabditis</taxon>
    </lineage>
</organism>
<dbReference type="Proteomes" id="UP000494206">
    <property type="component" value="Unassembled WGS sequence"/>
</dbReference>
<dbReference type="Pfam" id="PF14534">
    <property type="entry name" value="DUF4440"/>
    <property type="match status" value="1"/>
</dbReference>
<dbReference type="InterPro" id="IPR027843">
    <property type="entry name" value="DUF4440"/>
</dbReference>